<dbReference type="Proteomes" id="UP000623681">
    <property type="component" value="Unassembled WGS sequence"/>
</dbReference>
<proteinExistence type="predicted"/>
<name>A0A937FHX0_9CLOT</name>
<keyword evidence="2" id="KW-1185">Reference proteome</keyword>
<accession>A0A937FHX0</accession>
<comment type="caution">
    <text evidence="1">The sequence shown here is derived from an EMBL/GenBank/DDBJ whole genome shotgun (WGS) entry which is preliminary data.</text>
</comment>
<dbReference type="RefSeq" id="WP_202767942.1">
    <property type="nucleotide sequence ID" value="NZ_JAESWA010000022.1"/>
</dbReference>
<dbReference type="AlphaFoldDB" id="A0A937FHX0"/>
<reference evidence="1" key="1">
    <citation type="submission" date="2021-01" db="EMBL/GenBank/DDBJ databases">
        <title>Genome public.</title>
        <authorList>
            <person name="Liu C."/>
            <person name="Sun Q."/>
        </authorList>
    </citation>
    <scope>NUCLEOTIDE SEQUENCE</scope>
    <source>
        <strain evidence="1">YIM B02565</strain>
    </source>
</reference>
<gene>
    <name evidence="1" type="ORF">JK634_12310</name>
</gene>
<protein>
    <submittedName>
        <fullName evidence="1">Capsular biosynthesis protein</fullName>
    </submittedName>
</protein>
<evidence type="ECO:0000313" key="2">
    <source>
        <dbReference type="Proteomes" id="UP000623681"/>
    </source>
</evidence>
<dbReference type="Gene3D" id="3.40.50.2000">
    <property type="entry name" value="Glycogen Phosphorylase B"/>
    <property type="match status" value="1"/>
</dbReference>
<sequence>MKALIVLADNVYLTPYINFYISILDKLNVDYKIIYWDKNGNEDICESRYIRFYYESLSKISKVLGYIKYRKFVISEVKKENYTILIPLHSIVSFILLDLLIFNFKNRYIYDVRDYSYERFFLYRIAQKILVSNSIMNIISSKGYEEFLPRGEYYVTHNIPHNDYKNYRQYQNSSYQTIYISYIGLVRFMEQNEKVLQFFKNDKRFHLNFIGTNATQLKAFCEKNQINNVTLIDTFDFHETLNYYKNTDLIMNLYGNNTPLLDYALSNKLYYSACLYKPILVCEGTYMEKVSEKYGIGFTLRMNAMEEKDVLYQYSVEMDRKKLIHNCDMFMADVYKDESELEIELTKKLQDIKGKVEIHD</sequence>
<dbReference type="EMBL" id="JAESWA010000022">
    <property type="protein sequence ID" value="MBL4932597.1"/>
    <property type="molecule type" value="Genomic_DNA"/>
</dbReference>
<organism evidence="1 2">
    <name type="scientific">Clostridium paridis</name>
    <dbReference type="NCBI Taxonomy" id="2803863"/>
    <lineage>
        <taxon>Bacteria</taxon>
        <taxon>Bacillati</taxon>
        <taxon>Bacillota</taxon>
        <taxon>Clostridia</taxon>
        <taxon>Eubacteriales</taxon>
        <taxon>Clostridiaceae</taxon>
        <taxon>Clostridium</taxon>
    </lineage>
</organism>
<evidence type="ECO:0000313" key="1">
    <source>
        <dbReference type="EMBL" id="MBL4932597.1"/>
    </source>
</evidence>